<evidence type="ECO:0000313" key="3">
    <source>
        <dbReference type="Proteomes" id="UP001501035"/>
    </source>
</evidence>
<dbReference type="Proteomes" id="UP001501035">
    <property type="component" value="Unassembled WGS sequence"/>
</dbReference>
<feature type="signal peptide" evidence="1">
    <location>
        <begin position="1"/>
        <end position="25"/>
    </location>
</feature>
<comment type="caution">
    <text evidence="2">The sequence shown here is derived from an EMBL/GenBank/DDBJ whole genome shotgun (WGS) entry which is preliminary data.</text>
</comment>
<evidence type="ECO:0000256" key="1">
    <source>
        <dbReference type="SAM" id="SignalP"/>
    </source>
</evidence>
<feature type="chain" id="PRO_5046774768" description="PKD domain-containing protein" evidence="1">
    <location>
        <begin position="26"/>
        <end position="143"/>
    </location>
</feature>
<organism evidence="2 3">
    <name type="scientific">Gordonia defluvii</name>
    <dbReference type="NCBI Taxonomy" id="283718"/>
    <lineage>
        <taxon>Bacteria</taxon>
        <taxon>Bacillati</taxon>
        <taxon>Actinomycetota</taxon>
        <taxon>Actinomycetes</taxon>
        <taxon>Mycobacteriales</taxon>
        <taxon>Gordoniaceae</taxon>
        <taxon>Gordonia</taxon>
    </lineage>
</organism>
<name>A0ABP6LBS4_9ACTN</name>
<sequence>MMRIIGSMLVALSLAATLTPAAAQAKSASPLGDWGSAAPPPGKLYNRNGVDQLDVAVANIGGRGFAPAVQWSARTAAGSPVAGRACRIEVTFPGQRWAMYPSTRCQGSASFPTRVYQSPGRYAITVLDRVSGRFRTVPFVVGD</sequence>
<evidence type="ECO:0000313" key="2">
    <source>
        <dbReference type="EMBL" id="GAA3035380.1"/>
    </source>
</evidence>
<keyword evidence="1" id="KW-0732">Signal</keyword>
<dbReference type="RefSeq" id="WP_290705071.1">
    <property type="nucleotide sequence ID" value="NZ_BAAAVS010000021.1"/>
</dbReference>
<evidence type="ECO:0008006" key="4">
    <source>
        <dbReference type="Google" id="ProtNLM"/>
    </source>
</evidence>
<proteinExistence type="predicted"/>
<dbReference type="EMBL" id="BAAAVS010000021">
    <property type="protein sequence ID" value="GAA3035380.1"/>
    <property type="molecule type" value="Genomic_DNA"/>
</dbReference>
<keyword evidence="3" id="KW-1185">Reference proteome</keyword>
<reference evidence="3" key="1">
    <citation type="journal article" date="2019" name="Int. J. Syst. Evol. Microbiol.">
        <title>The Global Catalogue of Microorganisms (GCM) 10K type strain sequencing project: providing services to taxonomists for standard genome sequencing and annotation.</title>
        <authorList>
            <consortium name="The Broad Institute Genomics Platform"/>
            <consortium name="The Broad Institute Genome Sequencing Center for Infectious Disease"/>
            <person name="Wu L."/>
            <person name="Ma J."/>
        </authorList>
    </citation>
    <scope>NUCLEOTIDE SEQUENCE [LARGE SCALE GENOMIC DNA]</scope>
    <source>
        <strain evidence="3">JCM 14234</strain>
    </source>
</reference>
<protein>
    <recommendedName>
        <fullName evidence="4">PKD domain-containing protein</fullName>
    </recommendedName>
</protein>
<gene>
    <name evidence="2" type="ORF">GCM10010528_15220</name>
</gene>
<accession>A0ABP6LBS4</accession>